<dbReference type="EnsemblMetazoa" id="CapteT226671">
    <property type="protein sequence ID" value="CapteP226671"/>
    <property type="gene ID" value="CapteG226671"/>
</dbReference>
<evidence type="ECO:0000313" key="15">
    <source>
        <dbReference type="Proteomes" id="UP000014760"/>
    </source>
</evidence>
<dbReference type="Gene3D" id="1.25.40.20">
    <property type="entry name" value="Ankyrin repeat-containing domain"/>
    <property type="match status" value="1"/>
</dbReference>
<keyword evidence="12" id="KW-1133">Transmembrane helix</keyword>
<name>R7VDP6_CAPTE</name>
<feature type="transmembrane region" description="Helical" evidence="12">
    <location>
        <begin position="782"/>
        <end position="801"/>
    </location>
</feature>
<evidence type="ECO:0000256" key="6">
    <source>
        <dbReference type="ARBA" id="ARBA00022737"/>
    </source>
</evidence>
<dbReference type="GO" id="GO:0005886">
    <property type="term" value="C:plasma membrane"/>
    <property type="evidence" value="ECO:0007669"/>
    <property type="project" value="UniProtKB-SubCell"/>
</dbReference>
<feature type="region of interest" description="Disordered" evidence="11">
    <location>
        <begin position="179"/>
        <end position="227"/>
    </location>
</feature>
<evidence type="ECO:0000256" key="4">
    <source>
        <dbReference type="ARBA" id="ARBA00022568"/>
    </source>
</evidence>
<keyword evidence="6" id="KW-0677">Repeat</keyword>
<dbReference type="PROSITE" id="PS50297">
    <property type="entry name" value="ANK_REP_REGION"/>
    <property type="match status" value="1"/>
</dbReference>
<feature type="compositionally biased region" description="Pro residues" evidence="11">
    <location>
        <begin position="1"/>
        <end position="11"/>
    </location>
</feature>
<organism evidence="13">
    <name type="scientific">Capitella teleta</name>
    <name type="common">Polychaete worm</name>
    <dbReference type="NCBI Taxonomy" id="283909"/>
    <lineage>
        <taxon>Eukaryota</taxon>
        <taxon>Metazoa</taxon>
        <taxon>Spiralia</taxon>
        <taxon>Lophotrochozoa</taxon>
        <taxon>Annelida</taxon>
        <taxon>Polychaeta</taxon>
        <taxon>Sedentaria</taxon>
        <taxon>Scolecida</taxon>
        <taxon>Capitellidae</taxon>
        <taxon>Capitella</taxon>
    </lineage>
</organism>
<dbReference type="Proteomes" id="UP000014760">
    <property type="component" value="Unassembled WGS sequence"/>
</dbReference>
<dbReference type="InterPro" id="IPR002110">
    <property type="entry name" value="Ankyrin_rpt"/>
</dbReference>
<keyword evidence="5" id="KW-0107">Calcium channel</keyword>
<feature type="compositionally biased region" description="Polar residues" evidence="11">
    <location>
        <begin position="194"/>
        <end position="206"/>
    </location>
</feature>
<sequence>MAEGGRPPPSPHVTRKRVYRVQYKQPGQQSTGKKPSMNVYDRSKDGNIFELGNAFQGGDFDIDSFLNQMSGDGVVTQDGDGKTTYTADLKGDANVPMIDIDGDGIPDVPAVRTKRIITITRGDGTQQKQVIEGIPGQLPDPTAMFEGAEVVGDDFKPLVDDEPNNDGGSDYVAKTNRLVRPQIKIDDPSRSTEDLQPQKPTKNNAPSVPEFAPKIPDDDSPTDDDIMANRRKSISPAAYFSTRMSDDENLSSSDDEIQTRWHSSLCPGRRRRLSRRLKLDTEKKDVKQGMTASEVAAPGDEAKLPAIQMMIMNYNRMLEENMEEFRETLFRAVKLNGVDVVKILLRLVQRKKISLASESMREPESSATILHVALLLNLEAMVKYLIQFGDKDLIMATYTKDDYHNQTTLHVAVANGNLNIIELLLTSLNREERKKLLNTVANGTYFRYEHPEGQLCVSAAAWSRNSRTLITLAKYGASFATANLNGDTLLHSIIRSSVDQPKLQDYPKLINRVFEAVGEWAKHCRYKTRIAVQRSLEEGHKQVSIFHKLLNLQNNDGATPLNLAAQLSSPLMLTLINMEKIYKIPQTKLGSVAWVTYDVTDLTTFALGSYNKFSALHCLAHNSKLGHSGEGQSTLDKEPIKSLLTKKWSVYRWIYTGWFFIHLLYMSILTGVANSAAPPWKNQTVEYVIHHDGGEHVAPNKALVLFALLPLGYLILECLDLFGTYPYSIQFMYGQSVLAKLKVRAQSEILIIGNGPYRAVLVGHSLMVMLWLYLYLTENTSQLRALSMAMLLGWIFLLFFTRGCPATSRFSVMIQKMFFRDLMYFFIIFGLIMIAFTMAINVMYSNIRNVMGIGANNLLYQMLNVVINLEDKGDLPMTSFPNFTMLLVVIYTIMAVVLMLNMLIAMMNTSYETVRCSNENMWRHQQLSIMLMLERRLFWCRPLCLLSEGNVWYKDFNQSTRAFIDVTTTQS</sequence>
<evidence type="ECO:0000256" key="11">
    <source>
        <dbReference type="SAM" id="MobiDB-lite"/>
    </source>
</evidence>
<dbReference type="GO" id="GO:0005262">
    <property type="term" value="F:calcium channel activity"/>
    <property type="evidence" value="ECO:0007669"/>
    <property type="project" value="UniProtKB-KW"/>
</dbReference>
<dbReference type="InterPro" id="IPR024862">
    <property type="entry name" value="TRPV"/>
</dbReference>
<comment type="subcellular location">
    <subcellularLocation>
        <location evidence="1">Cell membrane</location>
        <topology evidence="1">Multi-pass membrane protein</topology>
    </subcellularLocation>
</comment>
<feature type="transmembrane region" description="Helical" evidence="12">
    <location>
        <begin position="757"/>
        <end position="776"/>
    </location>
</feature>
<accession>R7VDP6</accession>
<dbReference type="InterPro" id="IPR036770">
    <property type="entry name" value="Ankyrin_rpt-contain_sf"/>
</dbReference>
<keyword evidence="2" id="KW-0813">Transport</keyword>
<keyword evidence="9" id="KW-0407">Ion channel</keyword>
<keyword evidence="15" id="KW-1185">Reference proteome</keyword>
<gene>
    <name evidence="13" type="ORF">CAPTEDRAFT_226671</name>
</gene>
<evidence type="ECO:0000256" key="1">
    <source>
        <dbReference type="ARBA" id="ARBA00004651"/>
    </source>
</evidence>
<feature type="transmembrane region" description="Helical" evidence="12">
    <location>
        <begin position="883"/>
        <end position="905"/>
    </location>
</feature>
<keyword evidence="4" id="KW-0109">Calcium transport</keyword>
<feature type="compositionally biased region" description="Basic and acidic residues" evidence="11">
    <location>
        <begin position="183"/>
        <end position="193"/>
    </location>
</feature>
<evidence type="ECO:0000256" key="3">
    <source>
        <dbReference type="ARBA" id="ARBA00022475"/>
    </source>
</evidence>
<dbReference type="PROSITE" id="PS50088">
    <property type="entry name" value="ANK_REPEAT"/>
    <property type="match status" value="1"/>
</dbReference>
<protein>
    <submittedName>
        <fullName evidence="13 14">Uncharacterized protein</fullName>
    </submittedName>
</protein>
<feature type="repeat" description="ANK" evidence="10">
    <location>
        <begin position="404"/>
        <end position="425"/>
    </location>
</feature>
<dbReference type="PANTHER" id="PTHR10582">
    <property type="entry name" value="TRANSIENT RECEPTOR POTENTIAL ION CHANNEL PROTEIN"/>
    <property type="match status" value="1"/>
</dbReference>
<keyword evidence="3" id="KW-1003">Cell membrane</keyword>
<evidence type="ECO:0000313" key="13">
    <source>
        <dbReference type="EMBL" id="ELU16973.1"/>
    </source>
</evidence>
<evidence type="ECO:0000256" key="5">
    <source>
        <dbReference type="ARBA" id="ARBA00022673"/>
    </source>
</evidence>
<dbReference type="Pfam" id="PF12796">
    <property type="entry name" value="Ank_2"/>
    <property type="match status" value="1"/>
</dbReference>
<dbReference type="GO" id="GO:0098703">
    <property type="term" value="P:calcium ion import across plasma membrane"/>
    <property type="evidence" value="ECO:0007669"/>
    <property type="project" value="TreeGrafter"/>
</dbReference>
<dbReference type="OMA" id="GSCPTDQ"/>
<keyword evidence="7" id="KW-0106">Calcium</keyword>
<dbReference type="HOGENOM" id="CLU_010841_0_0_1"/>
<keyword evidence="12" id="KW-0472">Membrane</keyword>
<dbReference type="PANTHER" id="PTHR10582:SF2">
    <property type="entry name" value="INACTIVE"/>
    <property type="match status" value="1"/>
</dbReference>
<dbReference type="AlphaFoldDB" id="R7VDP6"/>
<evidence type="ECO:0000256" key="9">
    <source>
        <dbReference type="ARBA" id="ARBA00023303"/>
    </source>
</evidence>
<dbReference type="EMBL" id="AMQN01017133">
    <property type="status" value="NOT_ANNOTATED_CDS"/>
    <property type="molecule type" value="Genomic_DNA"/>
</dbReference>
<feature type="transmembrane region" description="Helical" evidence="12">
    <location>
        <begin position="653"/>
        <end position="673"/>
    </location>
</feature>
<dbReference type="SMART" id="SM00248">
    <property type="entry name" value="ANK"/>
    <property type="match status" value="4"/>
</dbReference>
<dbReference type="EMBL" id="KB292772">
    <property type="protein sequence ID" value="ELU16973.1"/>
    <property type="molecule type" value="Genomic_DNA"/>
</dbReference>
<evidence type="ECO:0000256" key="8">
    <source>
        <dbReference type="ARBA" id="ARBA00023065"/>
    </source>
</evidence>
<keyword evidence="12" id="KW-0812">Transmembrane</keyword>
<feature type="region of interest" description="Disordered" evidence="11">
    <location>
        <begin position="1"/>
        <end position="41"/>
    </location>
</feature>
<evidence type="ECO:0000313" key="14">
    <source>
        <dbReference type="EnsemblMetazoa" id="CapteP226671"/>
    </source>
</evidence>
<feature type="transmembrane region" description="Helical" evidence="12">
    <location>
        <begin position="822"/>
        <end position="844"/>
    </location>
</feature>
<dbReference type="STRING" id="283909.R7VDP6"/>
<evidence type="ECO:0000256" key="10">
    <source>
        <dbReference type="PROSITE-ProRule" id="PRU00023"/>
    </source>
</evidence>
<dbReference type="OrthoDB" id="6281279at2759"/>
<evidence type="ECO:0000256" key="2">
    <source>
        <dbReference type="ARBA" id="ARBA00022448"/>
    </source>
</evidence>
<reference evidence="15" key="1">
    <citation type="submission" date="2012-12" db="EMBL/GenBank/DDBJ databases">
        <authorList>
            <person name="Hellsten U."/>
            <person name="Grimwood J."/>
            <person name="Chapman J.A."/>
            <person name="Shapiro H."/>
            <person name="Aerts A."/>
            <person name="Otillar R.P."/>
            <person name="Terry A.Y."/>
            <person name="Boore J.L."/>
            <person name="Simakov O."/>
            <person name="Marletaz F."/>
            <person name="Cho S.-J."/>
            <person name="Edsinger-Gonzales E."/>
            <person name="Havlak P."/>
            <person name="Kuo D.-H."/>
            <person name="Larsson T."/>
            <person name="Lv J."/>
            <person name="Arendt D."/>
            <person name="Savage R."/>
            <person name="Osoegawa K."/>
            <person name="de Jong P."/>
            <person name="Lindberg D.R."/>
            <person name="Seaver E.C."/>
            <person name="Weisblat D.A."/>
            <person name="Putnam N.H."/>
            <person name="Grigoriev I.V."/>
            <person name="Rokhsar D.S."/>
        </authorList>
    </citation>
    <scope>NUCLEOTIDE SEQUENCE</scope>
    <source>
        <strain evidence="15">I ESC-2004</strain>
    </source>
</reference>
<evidence type="ECO:0000256" key="12">
    <source>
        <dbReference type="SAM" id="Phobius"/>
    </source>
</evidence>
<reference evidence="14" key="3">
    <citation type="submission" date="2015-06" db="UniProtKB">
        <authorList>
            <consortium name="EnsemblMetazoa"/>
        </authorList>
    </citation>
    <scope>IDENTIFICATION</scope>
</reference>
<proteinExistence type="predicted"/>
<keyword evidence="10" id="KW-0040">ANK repeat</keyword>
<reference evidence="13 15" key="2">
    <citation type="journal article" date="2013" name="Nature">
        <title>Insights into bilaterian evolution from three spiralian genomes.</title>
        <authorList>
            <person name="Simakov O."/>
            <person name="Marletaz F."/>
            <person name="Cho S.J."/>
            <person name="Edsinger-Gonzales E."/>
            <person name="Havlak P."/>
            <person name="Hellsten U."/>
            <person name="Kuo D.H."/>
            <person name="Larsson T."/>
            <person name="Lv J."/>
            <person name="Arendt D."/>
            <person name="Savage R."/>
            <person name="Osoegawa K."/>
            <person name="de Jong P."/>
            <person name="Grimwood J."/>
            <person name="Chapman J.A."/>
            <person name="Shapiro H."/>
            <person name="Aerts A."/>
            <person name="Otillar R.P."/>
            <person name="Terry A.Y."/>
            <person name="Boore J.L."/>
            <person name="Grigoriev I.V."/>
            <person name="Lindberg D.R."/>
            <person name="Seaver E.C."/>
            <person name="Weisblat D.A."/>
            <person name="Putnam N.H."/>
            <person name="Rokhsar D.S."/>
        </authorList>
    </citation>
    <scope>NUCLEOTIDE SEQUENCE</scope>
    <source>
        <strain evidence="13 15">I ESC-2004</strain>
    </source>
</reference>
<keyword evidence="8" id="KW-0406">Ion transport</keyword>
<dbReference type="SUPFAM" id="SSF48403">
    <property type="entry name" value="Ankyrin repeat"/>
    <property type="match status" value="1"/>
</dbReference>
<evidence type="ECO:0000256" key="7">
    <source>
        <dbReference type="ARBA" id="ARBA00022837"/>
    </source>
</evidence>